<dbReference type="Proteomes" id="UP000007800">
    <property type="component" value="Unassembled WGS sequence"/>
</dbReference>
<gene>
    <name evidence="1" type="ORF">Pmar_PMAR003259</name>
</gene>
<sequence length="138" mass="16559">MLSAPPTELLRGLEGYRRQVVRGFKVMAKPKKHWEVDFSQWTKERATRLRKKQERLSQEANAYDTIRMCYRRGLEKLVYNGEISKDTASRWAKIDAQLVELQSRPRQLMLHDARQRMFQHYIREHFPKKPLEKESEGD</sequence>
<dbReference type="OMA" id="HWEVDFS"/>
<dbReference type="EMBL" id="GG679448">
    <property type="protein sequence ID" value="EER07940.1"/>
    <property type="molecule type" value="Genomic_DNA"/>
</dbReference>
<accession>C5L5P3</accession>
<dbReference type="AlphaFoldDB" id="C5L5P3"/>
<protein>
    <submittedName>
        <fullName evidence="1">Uncharacterized protein</fullName>
    </submittedName>
</protein>
<evidence type="ECO:0000313" key="1">
    <source>
        <dbReference type="EMBL" id="EER07940.1"/>
    </source>
</evidence>
<dbReference type="OrthoDB" id="425795at2759"/>
<dbReference type="InParanoid" id="C5L5P3"/>
<name>C5L5P3_PERM5</name>
<proteinExistence type="predicted"/>
<keyword evidence="2" id="KW-1185">Reference proteome</keyword>
<organism evidence="2">
    <name type="scientific">Perkinsus marinus (strain ATCC 50983 / TXsc)</name>
    <dbReference type="NCBI Taxonomy" id="423536"/>
    <lineage>
        <taxon>Eukaryota</taxon>
        <taxon>Sar</taxon>
        <taxon>Alveolata</taxon>
        <taxon>Perkinsozoa</taxon>
        <taxon>Perkinsea</taxon>
        <taxon>Perkinsida</taxon>
        <taxon>Perkinsidae</taxon>
        <taxon>Perkinsus</taxon>
    </lineage>
</organism>
<dbReference type="GeneID" id="9064035"/>
<reference evidence="1 2" key="1">
    <citation type="submission" date="2008-07" db="EMBL/GenBank/DDBJ databases">
        <authorList>
            <person name="El-Sayed N."/>
            <person name="Caler E."/>
            <person name="Inman J."/>
            <person name="Amedeo P."/>
            <person name="Hass B."/>
            <person name="Wortman J."/>
        </authorList>
    </citation>
    <scope>NUCLEOTIDE SEQUENCE [LARGE SCALE GENOMIC DNA]</scope>
    <source>
        <strain evidence="2">ATCC 50983 / TXsc</strain>
    </source>
</reference>
<dbReference type="RefSeq" id="XP_002776124.1">
    <property type="nucleotide sequence ID" value="XM_002776078.1"/>
</dbReference>
<evidence type="ECO:0000313" key="2">
    <source>
        <dbReference type="Proteomes" id="UP000007800"/>
    </source>
</evidence>